<reference evidence="1 2" key="1">
    <citation type="submission" date="2021-12" db="EMBL/GenBank/DDBJ databases">
        <title>Genome sequencing of bacteria with rrn-lacking chromosome and rrn-plasmid.</title>
        <authorList>
            <person name="Anda M."/>
            <person name="Iwasaki W."/>
        </authorList>
    </citation>
    <scope>NUCLEOTIDE SEQUENCE [LARGE SCALE GENOMIC DNA]</scope>
    <source>
        <strain evidence="1 2">DSM 100852</strain>
        <plasmid evidence="1 2">pFA13</plasmid>
    </source>
</reference>
<dbReference type="RefSeq" id="WP_338396339.1">
    <property type="nucleotide sequence ID" value="NZ_AP025327.1"/>
</dbReference>
<protein>
    <submittedName>
        <fullName evidence="1">Uncharacterized protein</fullName>
    </submittedName>
</protein>
<gene>
    <name evidence="1" type="ORF">FUAX_56040</name>
</gene>
<name>A0AAU9D220_9BACT</name>
<dbReference type="Proteomes" id="UP001348817">
    <property type="component" value="Plasmid pFA13"/>
</dbReference>
<organism evidence="1 2">
    <name type="scientific">Fulvitalea axinellae</name>
    <dbReference type="NCBI Taxonomy" id="1182444"/>
    <lineage>
        <taxon>Bacteria</taxon>
        <taxon>Pseudomonadati</taxon>
        <taxon>Bacteroidota</taxon>
        <taxon>Cytophagia</taxon>
        <taxon>Cytophagales</taxon>
        <taxon>Persicobacteraceae</taxon>
        <taxon>Fulvitalea</taxon>
    </lineage>
</organism>
<sequence length="61" mass="6601">METRKKMDDVILMGGGEEVFAMFRPVTGADMVTVGPANLDQIAEEIAEKSDFILGKGGRRA</sequence>
<evidence type="ECO:0000313" key="2">
    <source>
        <dbReference type="Proteomes" id="UP001348817"/>
    </source>
</evidence>
<accession>A0AAU9D220</accession>
<dbReference type="EMBL" id="AP025327">
    <property type="protein sequence ID" value="BDD13172.1"/>
    <property type="molecule type" value="Genomic_DNA"/>
</dbReference>
<evidence type="ECO:0000313" key="1">
    <source>
        <dbReference type="EMBL" id="BDD13172.1"/>
    </source>
</evidence>
<dbReference type="KEGG" id="fax:FUAX_56040"/>
<keyword evidence="2" id="KW-1185">Reference proteome</keyword>
<dbReference type="AlphaFoldDB" id="A0AAU9D220"/>
<geneLocation type="plasmid" evidence="1 2">
    <name>pFA13</name>
</geneLocation>
<proteinExistence type="predicted"/>
<keyword evidence="1" id="KW-0614">Plasmid</keyword>